<dbReference type="Gene3D" id="1.25.40.10">
    <property type="entry name" value="Tetratricopeptide repeat domain"/>
    <property type="match status" value="1"/>
</dbReference>
<dbReference type="Pfam" id="PF13431">
    <property type="entry name" value="TPR_17"/>
    <property type="match status" value="1"/>
</dbReference>
<dbReference type="Proteomes" id="UP000226442">
    <property type="component" value="Unassembled WGS sequence"/>
</dbReference>
<keyword evidence="5" id="KW-1185">Reference proteome</keyword>
<dbReference type="InterPro" id="IPR050498">
    <property type="entry name" value="Ycf3"/>
</dbReference>
<dbReference type="SMART" id="SM00028">
    <property type="entry name" value="TPR"/>
    <property type="match status" value="3"/>
</dbReference>
<dbReference type="PANTHER" id="PTHR44858">
    <property type="entry name" value="TETRATRICOPEPTIDE REPEAT PROTEIN 6"/>
    <property type="match status" value="1"/>
</dbReference>
<dbReference type="AlphaFoldDB" id="A0A2G4F2Q7"/>
<dbReference type="OrthoDB" id="443524at2"/>
<dbReference type="PROSITE" id="PS50005">
    <property type="entry name" value="TPR"/>
    <property type="match status" value="1"/>
</dbReference>
<organism evidence="4 5">
    <name type="scientific">Tychonema bourrellyi FEM_GT703</name>
    <dbReference type="NCBI Taxonomy" id="2040638"/>
    <lineage>
        <taxon>Bacteria</taxon>
        <taxon>Bacillati</taxon>
        <taxon>Cyanobacteriota</taxon>
        <taxon>Cyanophyceae</taxon>
        <taxon>Oscillatoriophycideae</taxon>
        <taxon>Oscillatoriales</taxon>
        <taxon>Microcoleaceae</taxon>
        <taxon>Tychonema</taxon>
    </lineage>
</organism>
<dbReference type="PANTHER" id="PTHR44858:SF1">
    <property type="entry name" value="UDP-N-ACETYLGLUCOSAMINE--PEPTIDE N-ACETYLGLUCOSAMINYLTRANSFERASE SPINDLY-RELATED"/>
    <property type="match status" value="1"/>
</dbReference>
<protein>
    <submittedName>
        <fullName evidence="4">Uncharacterized protein</fullName>
    </submittedName>
</protein>
<accession>A0A2G4F2Q7</accession>
<sequence>MKTQFYNLIATLGLFTIFGNISPAVSAKSSAILIAQKTIVQNPAEDLFNSGFTKSEAGDIEGAIADYTAAIRLNPNYAKAYNKRGIIKGRDLQDYPAAKADFDRAIAINPNYGDAYYNRARVREFLEDKPGAIADYQKAAELYQKDGNTNDYQDALKHLQILLPKT</sequence>
<dbReference type="GO" id="GO:0046813">
    <property type="term" value="P:receptor-mediated virion attachment to host cell"/>
    <property type="evidence" value="ECO:0007669"/>
    <property type="project" value="TreeGrafter"/>
</dbReference>
<keyword evidence="2 3" id="KW-0802">TPR repeat</keyword>
<proteinExistence type="predicted"/>
<evidence type="ECO:0000256" key="2">
    <source>
        <dbReference type="ARBA" id="ARBA00022803"/>
    </source>
</evidence>
<reference evidence="4" key="1">
    <citation type="submission" date="2017-10" db="EMBL/GenBank/DDBJ databases">
        <title>Draft genome sequence of the planktic cyanobacteria Tychonema bourrellyi isolated from alpine lentic freshwater.</title>
        <authorList>
            <person name="Tett A."/>
            <person name="Armanini F."/>
            <person name="Asnicar F."/>
            <person name="Boscaini A."/>
            <person name="Pasolli E."/>
            <person name="Zolfo M."/>
            <person name="Donati C."/>
            <person name="Salmaso N."/>
            <person name="Segata N."/>
        </authorList>
    </citation>
    <scope>NUCLEOTIDE SEQUENCE</scope>
    <source>
        <strain evidence="4">FEM_GT703</strain>
    </source>
</reference>
<evidence type="ECO:0000313" key="5">
    <source>
        <dbReference type="Proteomes" id="UP000226442"/>
    </source>
</evidence>
<dbReference type="InterPro" id="IPR011990">
    <property type="entry name" value="TPR-like_helical_dom_sf"/>
</dbReference>
<dbReference type="SUPFAM" id="SSF48452">
    <property type="entry name" value="TPR-like"/>
    <property type="match status" value="1"/>
</dbReference>
<evidence type="ECO:0000256" key="3">
    <source>
        <dbReference type="PROSITE-ProRule" id="PRU00339"/>
    </source>
</evidence>
<dbReference type="RefSeq" id="WP_096828901.1">
    <property type="nucleotide sequence ID" value="NZ_NXIB02000033.1"/>
</dbReference>
<keyword evidence="1" id="KW-0677">Repeat</keyword>
<dbReference type="InterPro" id="IPR019734">
    <property type="entry name" value="TPR_rpt"/>
</dbReference>
<evidence type="ECO:0000313" key="4">
    <source>
        <dbReference type="EMBL" id="PHX56032.1"/>
    </source>
</evidence>
<dbReference type="Pfam" id="PF13414">
    <property type="entry name" value="TPR_11"/>
    <property type="match status" value="1"/>
</dbReference>
<dbReference type="GO" id="GO:0009279">
    <property type="term" value="C:cell outer membrane"/>
    <property type="evidence" value="ECO:0007669"/>
    <property type="project" value="TreeGrafter"/>
</dbReference>
<comment type="caution">
    <text evidence="4">The sequence shown here is derived from an EMBL/GenBank/DDBJ whole genome shotgun (WGS) entry which is preliminary data.</text>
</comment>
<feature type="repeat" description="TPR" evidence="3">
    <location>
        <begin position="44"/>
        <end position="77"/>
    </location>
</feature>
<name>A0A2G4F2Q7_9CYAN</name>
<evidence type="ECO:0000256" key="1">
    <source>
        <dbReference type="ARBA" id="ARBA00022737"/>
    </source>
</evidence>
<gene>
    <name evidence="4" type="ORF">CP500_007720</name>
</gene>
<dbReference type="EMBL" id="NXIB02000033">
    <property type="protein sequence ID" value="PHX56032.1"/>
    <property type="molecule type" value="Genomic_DNA"/>
</dbReference>